<organism evidence="13 14">
    <name type="scientific">Limnoraphis robusta CS-951</name>
    <dbReference type="NCBI Taxonomy" id="1637645"/>
    <lineage>
        <taxon>Bacteria</taxon>
        <taxon>Bacillati</taxon>
        <taxon>Cyanobacteriota</taxon>
        <taxon>Cyanophyceae</taxon>
        <taxon>Oscillatoriophycideae</taxon>
        <taxon>Oscillatoriales</taxon>
        <taxon>Sirenicapillariaceae</taxon>
        <taxon>Limnoraphis</taxon>
    </lineage>
</organism>
<dbReference type="PATRIC" id="fig|1637645.4.peg.6"/>
<accession>A0A0F5YIP8</accession>
<dbReference type="Pfam" id="PF00557">
    <property type="entry name" value="Peptidase_M24"/>
    <property type="match status" value="1"/>
</dbReference>
<evidence type="ECO:0000256" key="2">
    <source>
        <dbReference type="ARBA" id="ARBA00001936"/>
    </source>
</evidence>
<dbReference type="InterPro" id="IPR029149">
    <property type="entry name" value="Creatin/AminoP/Spt16_N"/>
</dbReference>
<dbReference type="Gene3D" id="3.90.230.10">
    <property type="entry name" value="Creatinase/methionine aminopeptidase superfamily"/>
    <property type="match status" value="1"/>
</dbReference>
<dbReference type="PANTHER" id="PTHR43226">
    <property type="entry name" value="XAA-PRO AMINOPEPTIDASE 3"/>
    <property type="match status" value="1"/>
</dbReference>
<dbReference type="InterPro" id="IPR007865">
    <property type="entry name" value="Aminopep_P_N"/>
</dbReference>
<evidence type="ECO:0000256" key="5">
    <source>
        <dbReference type="ARBA" id="ARBA00022723"/>
    </source>
</evidence>
<evidence type="ECO:0000256" key="4">
    <source>
        <dbReference type="ARBA" id="ARBA00012574"/>
    </source>
</evidence>
<comment type="cofactor">
    <cofactor evidence="2">
        <name>Mn(2+)</name>
        <dbReference type="ChEBI" id="CHEBI:29035"/>
    </cofactor>
</comment>
<evidence type="ECO:0000256" key="6">
    <source>
        <dbReference type="ARBA" id="ARBA00022801"/>
    </source>
</evidence>
<dbReference type="OrthoDB" id="9806388at2"/>
<evidence type="ECO:0000256" key="7">
    <source>
        <dbReference type="ARBA" id="ARBA00023211"/>
    </source>
</evidence>
<dbReference type="RefSeq" id="WP_046277960.1">
    <property type="nucleotide sequence ID" value="NZ_LATL02000001.1"/>
</dbReference>
<dbReference type="Proteomes" id="UP000033607">
    <property type="component" value="Unassembled WGS sequence"/>
</dbReference>
<dbReference type="CDD" id="cd01087">
    <property type="entry name" value="Prolidase"/>
    <property type="match status" value="1"/>
</dbReference>
<dbReference type="PANTHER" id="PTHR43226:SF4">
    <property type="entry name" value="XAA-PRO AMINOPEPTIDASE 3"/>
    <property type="match status" value="1"/>
</dbReference>
<dbReference type="InterPro" id="IPR052433">
    <property type="entry name" value="X-Pro_dipept-like"/>
</dbReference>
<dbReference type="AlphaFoldDB" id="A0A0F5YIP8"/>
<dbReference type="InterPro" id="IPR000994">
    <property type="entry name" value="Pept_M24"/>
</dbReference>
<dbReference type="EMBL" id="LATL02000001">
    <property type="protein sequence ID" value="KKD38633.1"/>
    <property type="molecule type" value="Genomic_DNA"/>
</dbReference>
<evidence type="ECO:0000256" key="8">
    <source>
        <dbReference type="ARBA" id="ARBA00069363"/>
    </source>
</evidence>
<dbReference type="GO" id="GO:0030145">
    <property type="term" value="F:manganese ion binding"/>
    <property type="evidence" value="ECO:0007669"/>
    <property type="project" value="InterPro"/>
</dbReference>
<comment type="similarity">
    <text evidence="3 11">Belongs to the peptidase M24B family.</text>
</comment>
<protein>
    <recommendedName>
        <fullName evidence="8">Xaa-Pro aminopeptidase</fullName>
        <ecNumber evidence="4">3.4.11.9</ecNumber>
    </recommendedName>
    <alternativeName>
        <fullName evidence="9">Aminopeptidase P II</fullName>
    </alternativeName>
    <alternativeName>
        <fullName evidence="10">X-Pro aminopeptidase</fullName>
    </alternativeName>
</protein>
<dbReference type="FunFam" id="3.90.230.10:FF:000002">
    <property type="entry name" value="Xaa-Pro aminopeptidase 3"/>
    <property type="match status" value="1"/>
</dbReference>
<dbReference type="Gene3D" id="3.40.350.10">
    <property type="entry name" value="Creatinase/prolidase N-terminal domain"/>
    <property type="match status" value="1"/>
</dbReference>
<evidence type="ECO:0000313" key="13">
    <source>
        <dbReference type="EMBL" id="KKD38633.1"/>
    </source>
</evidence>
<dbReference type="SUPFAM" id="SSF55920">
    <property type="entry name" value="Creatinase/aminopeptidase"/>
    <property type="match status" value="1"/>
</dbReference>
<evidence type="ECO:0000256" key="9">
    <source>
        <dbReference type="ARBA" id="ARBA00075356"/>
    </source>
</evidence>
<keyword evidence="6" id="KW-0378">Hydrolase</keyword>
<comment type="caution">
    <text evidence="13">The sequence shown here is derived from an EMBL/GenBank/DDBJ whole genome shotgun (WGS) entry which is preliminary data.</text>
</comment>
<name>A0A0F5YIP8_9CYAN</name>
<dbReference type="EC" id="3.4.11.9" evidence="4"/>
<dbReference type="Pfam" id="PF05195">
    <property type="entry name" value="AMP_N"/>
    <property type="match status" value="1"/>
</dbReference>
<reference evidence="13 14" key="1">
    <citation type="submission" date="2015-06" db="EMBL/GenBank/DDBJ databases">
        <title>Draft genome assembly of filamentous brackish cyanobacterium Limnoraphis robusta strain CS-951.</title>
        <authorList>
            <person name="Willis A."/>
            <person name="Parks M."/>
            <person name="Burford M.A."/>
        </authorList>
    </citation>
    <scope>NUCLEOTIDE SEQUENCE [LARGE SCALE GENOMIC DNA]</scope>
    <source>
        <strain evidence="13 14">CS-951</strain>
    </source>
</reference>
<keyword evidence="7" id="KW-0464">Manganese</keyword>
<evidence type="ECO:0000256" key="10">
    <source>
        <dbReference type="ARBA" id="ARBA00081411"/>
    </source>
</evidence>
<evidence type="ECO:0000259" key="12">
    <source>
        <dbReference type="SMART" id="SM01011"/>
    </source>
</evidence>
<feature type="domain" description="Aminopeptidase P N-terminal" evidence="12">
    <location>
        <begin position="2"/>
        <end position="135"/>
    </location>
</feature>
<evidence type="ECO:0000256" key="1">
    <source>
        <dbReference type="ARBA" id="ARBA00001424"/>
    </source>
</evidence>
<evidence type="ECO:0000256" key="11">
    <source>
        <dbReference type="RuleBase" id="RU000590"/>
    </source>
</evidence>
<comment type="catalytic activity">
    <reaction evidence="1">
        <text>Release of any N-terminal amino acid, including proline, that is linked to proline, even from a dipeptide or tripeptide.</text>
        <dbReference type="EC" id="3.4.11.9"/>
    </reaction>
</comment>
<keyword evidence="5 11" id="KW-0479">Metal-binding</keyword>
<dbReference type="SUPFAM" id="SSF53092">
    <property type="entry name" value="Creatinase/prolidase N-terminal domain"/>
    <property type="match status" value="1"/>
</dbReference>
<sequence>MITSAEYQQRREQLMAKIGTGTAIFRSAPMAVMHNDVEYNFRQDSDFFYLTGFNEPNAVAVLAPHHEKHKFVLFVQPKDPEKETWTGYRTGVEKAKEVYGADEAYPIAELDEKLPQYLQKADRIYYRLGQDEAFNNKVLKHWQKLMRVYPKHGTGPIALQDAGTLLHPMRLLKSETELELMRKAANISVKAHNHARTFAQAGRYEYEIQAEIEHLFGLNGGTPAYPSIVASGANACILHYVENNRQLQEGDLLLIDAGCSYKYYNADITRTFPISGKFTPEQKTIYEIVLKAQIAAIEQVKPGNPYQQVHDSAVRVIVEGLMELGLLTGDIEEIIKEEKYKPFYMHRTGHWLGLDVHDVGVYQWGENPQELQPGQVLTVEPGIYISPEIKPVEGQPEVDQRWRGIGVRIEDDVLVTPQGYDVLTAGVPKSIEEMEG</sequence>
<evidence type="ECO:0000313" key="14">
    <source>
        <dbReference type="Proteomes" id="UP000033607"/>
    </source>
</evidence>
<dbReference type="InterPro" id="IPR036005">
    <property type="entry name" value="Creatinase/aminopeptidase-like"/>
</dbReference>
<dbReference type="InterPro" id="IPR001131">
    <property type="entry name" value="Peptidase_M24B_aminopep-P_CS"/>
</dbReference>
<evidence type="ECO:0000256" key="3">
    <source>
        <dbReference type="ARBA" id="ARBA00008766"/>
    </source>
</evidence>
<dbReference type="SMART" id="SM01011">
    <property type="entry name" value="AMP_N"/>
    <property type="match status" value="1"/>
</dbReference>
<gene>
    <name evidence="13" type="ORF">WN50_07780</name>
</gene>
<dbReference type="PROSITE" id="PS00491">
    <property type="entry name" value="PROLINE_PEPTIDASE"/>
    <property type="match status" value="1"/>
</dbReference>
<dbReference type="GO" id="GO:0006508">
    <property type="term" value="P:proteolysis"/>
    <property type="evidence" value="ECO:0007669"/>
    <property type="project" value="TreeGrafter"/>
</dbReference>
<dbReference type="GO" id="GO:0005829">
    <property type="term" value="C:cytosol"/>
    <property type="evidence" value="ECO:0007669"/>
    <property type="project" value="TreeGrafter"/>
</dbReference>
<proteinExistence type="inferred from homology"/>
<dbReference type="GO" id="GO:0070006">
    <property type="term" value="F:metalloaminopeptidase activity"/>
    <property type="evidence" value="ECO:0007669"/>
    <property type="project" value="InterPro"/>
</dbReference>